<feature type="transmembrane region" description="Helical" evidence="6">
    <location>
        <begin position="46"/>
        <end position="65"/>
    </location>
</feature>
<dbReference type="InterPro" id="IPR050307">
    <property type="entry name" value="Sterol_Desaturase_Related"/>
</dbReference>
<dbReference type="GO" id="GO:0016491">
    <property type="term" value="F:oxidoreductase activity"/>
    <property type="evidence" value="ECO:0007669"/>
    <property type="project" value="InterPro"/>
</dbReference>
<keyword evidence="4 6" id="KW-0472">Membrane</keyword>
<proteinExistence type="predicted"/>
<dbReference type="RefSeq" id="WP_025772426.1">
    <property type="nucleotide sequence ID" value="NZ_JACBZE010000009.1"/>
</dbReference>
<evidence type="ECO:0000256" key="3">
    <source>
        <dbReference type="ARBA" id="ARBA00022989"/>
    </source>
</evidence>
<dbReference type="InterPro" id="IPR006694">
    <property type="entry name" value="Fatty_acid_hydroxylase"/>
</dbReference>
<evidence type="ECO:0000256" key="1">
    <source>
        <dbReference type="ARBA" id="ARBA00004370"/>
    </source>
</evidence>
<accession>A0A4Q4IYJ7</accession>
<comment type="subcellular location">
    <subcellularLocation>
        <location evidence="1">Membrane</location>
    </subcellularLocation>
</comment>
<dbReference type="Pfam" id="PF04116">
    <property type="entry name" value="FA_hydroxylase"/>
    <property type="match status" value="1"/>
</dbReference>
<dbReference type="GO" id="GO:0005506">
    <property type="term" value="F:iron ion binding"/>
    <property type="evidence" value="ECO:0007669"/>
    <property type="project" value="InterPro"/>
</dbReference>
<feature type="transmembrane region" description="Helical" evidence="6">
    <location>
        <begin position="124"/>
        <end position="145"/>
    </location>
</feature>
<evidence type="ECO:0000256" key="5">
    <source>
        <dbReference type="SAM" id="MobiDB-lite"/>
    </source>
</evidence>
<evidence type="ECO:0000313" key="9">
    <source>
        <dbReference type="Proteomes" id="UP000292734"/>
    </source>
</evidence>
<reference evidence="8 9" key="1">
    <citation type="submission" date="2019-02" db="EMBL/GenBank/DDBJ databases">
        <authorList>
            <person name="Feng G."/>
        </authorList>
    </citation>
    <scope>NUCLEOTIDE SEQUENCE [LARGE SCALE GENOMIC DNA]</scope>
    <source>
        <strain evidence="8 9">DSM 26779</strain>
    </source>
</reference>
<dbReference type="GO" id="GO:0008610">
    <property type="term" value="P:lipid biosynthetic process"/>
    <property type="evidence" value="ECO:0007669"/>
    <property type="project" value="InterPro"/>
</dbReference>
<keyword evidence="2 6" id="KW-0812">Transmembrane</keyword>
<evidence type="ECO:0000256" key="2">
    <source>
        <dbReference type="ARBA" id="ARBA00022692"/>
    </source>
</evidence>
<name>A0A4Q4IYJ7_9SPHN</name>
<dbReference type="GO" id="GO:0016020">
    <property type="term" value="C:membrane"/>
    <property type="evidence" value="ECO:0007669"/>
    <property type="project" value="UniProtKB-SubCell"/>
</dbReference>
<evidence type="ECO:0000256" key="6">
    <source>
        <dbReference type="SAM" id="Phobius"/>
    </source>
</evidence>
<evidence type="ECO:0000259" key="7">
    <source>
        <dbReference type="Pfam" id="PF04116"/>
    </source>
</evidence>
<feature type="compositionally biased region" description="Low complexity" evidence="5">
    <location>
        <begin position="304"/>
        <end position="315"/>
    </location>
</feature>
<feature type="transmembrane region" description="Helical" evidence="6">
    <location>
        <begin position="86"/>
        <end position="104"/>
    </location>
</feature>
<sequence>MESPVGAGMAGEAGSAMKDKLFNYTPPAMIAMVLMFWAFGPKALLDRPWTFVATSSLITIVVLLLEQVHERHSGWRMNRQEFFTDLFYNVLSATVISWVSTKLAEEPLKAAKASLGITTQWAMHMPWLLQVALVVFLIEFGQYWMHRLMHNSTPFWLTHAPHHHLTQLNAAKGAVGNPIELVLISLSVVALFDLDNSAVFAGINVLGVISTFAHANVRADPPIWYAFFFTTIRHHSLHHSTDYESTRCNYGNSLILLDRIFGTYREGESALVGQDDRRRLSIWEQTIFPFRPLIDRVRNGSARNGRGAAQAAGEGAVDGRAEADASVQNAVEGAAPA</sequence>
<gene>
    <name evidence="8" type="ORF">EWH08_17125</name>
</gene>
<keyword evidence="3 6" id="KW-1133">Transmembrane helix</keyword>
<dbReference type="PANTHER" id="PTHR11863">
    <property type="entry name" value="STEROL DESATURASE"/>
    <property type="match status" value="1"/>
</dbReference>
<dbReference type="Proteomes" id="UP000292734">
    <property type="component" value="Unassembled WGS sequence"/>
</dbReference>
<evidence type="ECO:0000313" key="8">
    <source>
        <dbReference type="EMBL" id="RYL98574.1"/>
    </source>
</evidence>
<feature type="region of interest" description="Disordered" evidence="5">
    <location>
        <begin position="304"/>
        <end position="337"/>
    </location>
</feature>
<dbReference type="AlphaFoldDB" id="A0A4Q4IYJ7"/>
<dbReference type="EMBL" id="SEOM01000008">
    <property type="protein sequence ID" value="RYL98574.1"/>
    <property type="molecule type" value="Genomic_DNA"/>
</dbReference>
<feature type="transmembrane region" description="Helical" evidence="6">
    <location>
        <begin position="21"/>
        <end position="40"/>
    </location>
</feature>
<feature type="domain" description="Fatty acid hydroxylase" evidence="7">
    <location>
        <begin position="132"/>
        <end position="263"/>
    </location>
</feature>
<organism evidence="8 9">
    <name type="scientific">Sphingobium indicum</name>
    <dbReference type="NCBI Taxonomy" id="332055"/>
    <lineage>
        <taxon>Bacteria</taxon>
        <taxon>Pseudomonadati</taxon>
        <taxon>Pseudomonadota</taxon>
        <taxon>Alphaproteobacteria</taxon>
        <taxon>Sphingomonadales</taxon>
        <taxon>Sphingomonadaceae</taxon>
        <taxon>Sphingobium</taxon>
    </lineage>
</organism>
<evidence type="ECO:0000256" key="4">
    <source>
        <dbReference type="ARBA" id="ARBA00023136"/>
    </source>
</evidence>
<protein>
    <submittedName>
        <fullName evidence="8">Fatty acid hydroxylase family protein</fullName>
    </submittedName>
</protein>
<comment type="caution">
    <text evidence="8">The sequence shown here is derived from an EMBL/GenBank/DDBJ whole genome shotgun (WGS) entry which is preliminary data.</text>
</comment>